<sequence>MAGKLRILLTVLLLGAVSGCDSVAFYVQAVSGQVSLLWHRQSIERLLQDPALDPALRQKLQIIQQATDYAEQKLGLSAEGSYDSYVELQRRHLVWNVFAAPEFSTQPVSWCFPIAGCVDYRGYFSETAALRYAGDLRTQGLDVYVGGVDAYSTLGWFNDPVPSTIIQRPDHQLVALIFHELAHQKLYLPGDTAFNESFASFVSQAGLRDWLDQQGQPELYLQSMQDSLEQQRFIDFVLDYRERFAMVYASDISVDAMRMQKQQLQNAMRRSWQQLAEEHSAAGDRYQGWFQAPLNNAQLATVGSYFTWVPAFAALFEQHAGDYDSFYEVVASLAALTPEARLKRLSALMPAEADQDARPGHGSL</sequence>
<dbReference type="PROSITE" id="PS51257">
    <property type="entry name" value="PROKAR_LIPOPROTEIN"/>
    <property type="match status" value="1"/>
</dbReference>
<organism evidence="1">
    <name type="scientific">marine sediment metagenome</name>
    <dbReference type="NCBI Taxonomy" id="412755"/>
    <lineage>
        <taxon>unclassified sequences</taxon>
        <taxon>metagenomes</taxon>
        <taxon>ecological metagenomes</taxon>
    </lineage>
</organism>
<reference evidence="1" key="1">
    <citation type="journal article" date="2015" name="Nature">
        <title>Complex archaea that bridge the gap between prokaryotes and eukaryotes.</title>
        <authorList>
            <person name="Spang A."/>
            <person name="Saw J.H."/>
            <person name="Jorgensen S.L."/>
            <person name="Zaremba-Niedzwiedzka K."/>
            <person name="Martijn J."/>
            <person name="Lind A.E."/>
            <person name="van Eijk R."/>
            <person name="Schleper C."/>
            <person name="Guy L."/>
            <person name="Ettema T.J."/>
        </authorList>
    </citation>
    <scope>NUCLEOTIDE SEQUENCE</scope>
</reference>
<comment type="caution">
    <text evidence="1">The sequence shown here is derived from an EMBL/GenBank/DDBJ whole genome shotgun (WGS) entry which is preliminary data.</text>
</comment>
<dbReference type="PIRSF" id="PIRSF029285">
    <property type="entry name" value="Aminopept"/>
    <property type="match status" value="1"/>
</dbReference>
<proteinExistence type="predicted"/>
<dbReference type="EMBL" id="LAZR01000001">
    <property type="protein sequence ID" value="KKO12505.1"/>
    <property type="molecule type" value="Genomic_DNA"/>
</dbReference>
<dbReference type="InterPro" id="IPR014553">
    <property type="entry name" value="Aminopept"/>
</dbReference>
<protein>
    <recommendedName>
        <fullName evidence="2">Aminopeptidase</fullName>
    </recommendedName>
</protein>
<dbReference type="AlphaFoldDB" id="A0A0F9W7X5"/>
<name>A0A0F9W7X5_9ZZZZ</name>
<accession>A0A0F9W7X5</accession>
<evidence type="ECO:0008006" key="2">
    <source>
        <dbReference type="Google" id="ProtNLM"/>
    </source>
</evidence>
<gene>
    <name evidence="1" type="ORF">LCGC14_0005200</name>
</gene>
<dbReference type="Pfam" id="PF10023">
    <property type="entry name" value="Aminopep"/>
    <property type="match status" value="1"/>
</dbReference>
<evidence type="ECO:0000313" key="1">
    <source>
        <dbReference type="EMBL" id="KKO12505.1"/>
    </source>
</evidence>